<comment type="similarity">
    <text evidence="2">Belongs to the tellurite-resistance/dicarboxylate transporter (TDT) family.</text>
</comment>
<feature type="compositionally biased region" description="Basic and acidic residues" evidence="8">
    <location>
        <begin position="492"/>
        <end position="501"/>
    </location>
</feature>
<feature type="transmembrane region" description="Helical" evidence="9">
    <location>
        <begin position="12"/>
        <end position="33"/>
    </location>
</feature>
<evidence type="ECO:0000256" key="9">
    <source>
        <dbReference type="SAM" id="Phobius"/>
    </source>
</evidence>
<evidence type="ECO:0000313" key="11">
    <source>
        <dbReference type="Proteomes" id="UP000187013"/>
    </source>
</evidence>
<keyword evidence="4" id="KW-1003">Cell membrane</keyword>
<feature type="transmembrane region" description="Helical" evidence="9">
    <location>
        <begin position="398"/>
        <end position="420"/>
    </location>
</feature>
<dbReference type="EMBL" id="BDGX01000021">
    <property type="protein sequence ID" value="GAV50405.1"/>
    <property type="molecule type" value="Genomic_DNA"/>
</dbReference>
<evidence type="ECO:0000256" key="1">
    <source>
        <dbReference type="ARBA" id="ARBA00004651"/>
    </source>
</evidence>
<feature type="transmembrane region" description="Helical" evidence="9">
    <location>
        <begin position="167"/>
        <end position="187"/>
    </location>
</feature>
<evidence type="ECO:0000313" key="10">
    <source>
        <dbReference type="EMBL" id="GAV50405.1"/>
    </source>
</evidence>
<evidence type="ECO:0000256" key="8">
    <source>
        <dbReference type="SAM" id="MobiDB-lite"/>
    </source>
</evidence>
<evidence type="ECO:0000256" key="5">
    <source>
        <dbReference type="ARBA" id="ARBA00022692"/>
    </source>
</evidence>
<dbReference type="PANTHER" id="PTHR31686:SF1">
    <property type="entry name" value="SULFITE EFFLUX PUMP SSU1"/>
    <property type="match status" value="1"/>
</dbReference>
<keyword evidence="3" id="KW-0813">Transport</keyword>
<dbReference type="InterPro" id="IPR004695">
    <property type="entry name" value="SLAC1/Mae1/Ssu1/TehA"/>
</dbReference>
<evidence type="ECO:0008006" key="12">
    <source>
        <dbReference type="Google" id="ProtNLM"/>
    </source>
</evidence>
<dbReference type="GO" id="GO:0005886">
    <property type="term" value="C:plasma membrane"/>
    <property type="evidence" value="ECO:0007669"/>
    <property type="project" value="UniProtKB-SubCell"/>
</dbReference>
<dbReference type="Pfam" id="PF03595">
    <property type="entry name" value="SLAC1"/>
    <property type="match status" value="1"/>
</dbReference>
<dbReference type="Proteomes" id="UP000187013">
    <property type="component" value="Unassembled WGS sequence"/>
</dbReference>
<comment type="subcellular location">
    <subcellularLocation>
        <location evidence="1">Cell membrane</location>
        <topology evidence="1">Multi-pass membrane protein</topology>
    </subcellularLocation>
</comment>
<feature type="transmembrane region" description="Helical" evidence="9">
    <location>
        <begin position="435"/>
        <end position="457"/>
    </location>
</feature>
<dbReference type="GO" id="GO:0000319">
    <property type="term" value="F:sulfite transmembrane transporter activity"/>
    <property type="evidence" value="ECO:0007669"/>
    <property type="project" value="TreeGrafter"/>
</dbReference>
<evidence type="ECO:0000256" key="3">
    <source>
        <dbReference type="ARBA" id="ARBA00022448"/>
    </source>
</evidence>
<feature type="transmembrane region" description="Helical" evidence="9">
    <location>
        <begin position="208"/>
        <end position="227"/>
    </location>
</feature>
<feature type="region of interest" description="Disordered" evidence="8">
    <location>
        <begin position="474"/>
        <end position="501"/>
    </location>
</feature>
<reference evidence="10 11" key="1">
    <citation type="submission" date="2016-08" db="EMBL/GenBank/DDBJ databases">
        <title>Draft genome sequence of allopolyploid Zygosaccharomyces rouxii.</title>
        <authorList>
            <person name="Watanabe J."/>
            <person name="Uehara K."/>
            <person name="Mogi Y."/>
            <person name="Tsukioka Y."/>
        </authorList>
    </citation>
    <scope>NUCLEOTIDE SEQUENCE [LARGE SCALE GENOMIC DNA]</scope>
    <source>
        <strain evidence="10 11">NBRC 110957</strain>
    </source>
</reference>
<accession>A0A1Q3A3V1</accession>
<gene>
    <name evidence="10" type="ORF">ZYGR_0U02610</name>
</gene>
<evidence type="ECO:0000256" key="6">
    <source>
        <dbReference type="ARBA" id="ARBA00022989"/>
    </source>
</evidence>
<evidence type="ECO:0000256" key="4">
    <source>
        <dbReference type="ARBA" id="ARBA00022475"/>
    </source>
</evidence>
<evidence type="ECO:0000256" key="2">
    <source>
        <dbReference type="ARBA" id="ARBA00008566"/>
    </source>
</evidence>
<feature type="transmembrane region" description="Helical" evidence="9">
    <location>
        <begin position="347"/>
        <end position="368"/>
    </location>
</feature>
<dbReference type="AlphaFoldDB" id="A0A1Q3A3V1"/>
<name>A0A1Q3A3V1_ZYGRO</name>
<feature type="transmembrane region" description="Helical" evidence="9">
    <location>
        <begin position="45"/>
        <end position="64"/>
    </location>
</feature>
<dbReference type="Gene3D" id="1.50.10.150">
    <property type="entry name" value="Voltage-dependent anion channel"/>
    <property type="match status" value="1"/>
</dbReference>
<keyword evidence="5 9" id="KW-0812">Transmembrane</keyword>
<evidence type="ECO:0000256" key="7">
    <source>
        <dbReference type="ARBA" id="ARBA00023136"/>
    </source>
</evidence>
<proteinExistence type="inferred from homology"/>
<dbReference type="eggNOG" id="ENOG502QT02">
    <property type="taxonomic scope" value="Eukaryota"/>
</dbReference>
<feature type="transmembrane region" description="Helical" evidence="9">
    <location>
        <begin position="247"/>
        <end position="270"/>
    </location>
</feature>
<dbReference type="CDD" id="cd09318">
    <property type="entry name" value="TDT_SSU1"/>
    <property type="match status" value="1"/>
</dbReference>
<keyword evidence="7 9" id="KW-0472">Membrane</keyword>
<dbReference type="PANTHER" id="PTHR31686">
    <property type="match status" value="1"/>
</dbReference>
<feature type="transmembrane region" description="Helical" evidence="9">
    <location>
        <begin position="129"/>
        <end position="147"/>
    </location>
</feature>
<dbReference type="OrthoDB" id="1099at2759"/>
<keyword evidence="6 9" id="KW-1133">Transmembrane helix</keyword>
<dbReference type="InterPro" id="IPR051629">
    <property type="entry name" value="Sulfite_efflux_TDT"/>
</dbReference>
<sequence>MNEYEGSVHQVPISSALLLALEPTYGIISYLISFTQMVARRLRSFGSWFHPFLFVMVMGTGISADLLFEFPYEARWLKICSYPMFATAVLLFLYLQLMGIVHFIFYVTDKSFEEYVDQFIRNVTISTGWGTYPMGLSTIINYLYLLAEHRIESKIKAKRVMRLVYVLWWYDLALALLCAWGISFLVWQRHFMGPLGKHRSHQEKVMSEHLNSTLLLIIIPLVVNSSSSGLFTMTDLFSETFNRNIQLLTLVITVLVWLQAQGFVAILFVINFWNFYVNKLPAMMQAFTTFLFLGPMGQGAYGINLLTEDIRLYVEKYYNGNNGNVNNNNSDLQRQILLLAVPWSFKIIALMLAFLLLSFGYFFTVIGFTSLSSHWKSAVEINVGSGIKRRRIWHFHRGWFAMTFPMGSMSLGTYRIWVLYNDYVPMKTFRVLGTIYASICIIWTLVCLSGTFYHSVIPRLKKIRIRRDHRSSTLTEDQLQEESKFDTTNSNFHEDNSSRLV</sequence>
<protein>
    <recommendedName>
        <fullName evidence="12">Sulfite efflux pump SSU1</fullName>
    </recommendedName>
</protein>
<feature type="transmembrane region" description="Helical" evidence="9">
    <location>
        <begin position="282"/>
        <end position="303"/>
    </location>
</feature>
<comment type="caution">
    <text evidence="10">The sequence shown here is derived from an EMBL/GenBank/DDBJ whole genome shotgun (WGS) entry which is preliminary data.</text>
</comment>
<dbReference type="InterPro" id="IPR038665">
    <property type="entry name" value="Voltage-dep_anion_channel_sf"/>
</dbReference>
<feature type="transmembrane region" description="Helical" evidence="9">
    <location>
        <begin position="84"/>
        <end position="108"/>
    </location>
</feature>
<organism evidence="10 11">
    <name type="scientific">Zygosaccharomyces rouxii</name>
    <dbReference type="NCBI Taxonomy" id="4956"/>
    <lineage>
        <taxon>Eukaryota</taxon>
        <taxon>Fungi</taxon>
        <taxon>Dikarya</taxon>
        <taxon>Ascomycota</taxon>
        <taxon>Saccharomycotina</taxon>
        <taxon>Saccharomycetes</taxon>
        <taxon>Saccharomycetales</taxon>
        <taxon>Saccharomycetaceae</taxon>
        <taxon>Zygosaccharomyces</taxon>
    </lineage>
</organism>